<dbReference type="SUPFAM" id="SSF56349">
    <property type="entry name" value="DNA breaking-rejoining enzymes"/>
    <property type="match status" value="1"/>
</dbReference>
<dbReference type="EC" id="5.6.2.1" evidence="3"/>
<dbReference type="InterPro" id="IPR011010">
    <property type="entry name" value="DNA_brk_join_enz"/>
</dbReference>
<accession>A0A0E3T7J8</accession>
<evidence type="ECO:0000259" key="9">
    <source>
        <dbReference type="Pfam" id="PF01028"/>
    </source>
</evidence>
<evidence type="ECO:0000256" key="1">
    <source>
        <dbReference type="ARBA" id="ARBA00000213"/>
    </source>
</evidence>
<evidence type="ECO:0000256" key="6">
    <source>
        <dbReference type="ARBA" id="ARBA00023125"/>
    </source>
</evidence>
<dbReference type="EMBL" id="KM875471">
    <property type="protein sequence ID" value="AKC03360.1"/>
    <property type="molecule type" value="Genomic_DNA"/>
</dbReference>
<evidence type="ECO:0000256" key="8">
    <source>
        <dbReference type="PROSITE-ProRule" id="PRU01382"/>
    </source>
</evidence>
<evidence type="ECO:0000313" key="12">
    <source>
        <dbReference type="Proteomes" id="UP000136698"/>
    </source>
</evidence>
<dbReference type="InterPro" id="IPR027362">
    <property type="entry name" value="TopoI_C"/>
</dbReference>
<evidence type="ECO:0000256" key="5">
    <source>
        <dbReference type="ARBA" id="ARBA00023029"/>
    </source>
</evidence>
<protein>
    <recommendedName>
        <fullName evidence="3">DNA topoisomerase</fullName>
        <ecNumber evidence="3">5.6.2.1</ecNumber>
    </recommendedName>
</protein>
<organism evidence="11 12">
    <name type="scientific">Bovine papular stomatitis virus</name>
    <dbReference type="NCBI Taxonomy" id="129727"/>
    <lineage>
        <taxon>Viruses</taxon>
        <taxon>Varidnaviria</taxon>
        <taxon>Bamfordvirae</taxon>
        <taxon>Nucleocytoviricota</taxon>
        <taxon>Pokkesviricetes</taxon>
        <taxon>Chitovirales</taxon>
        <taxon>Poxviridae</taxon>
        <taxon>Chordopoxvirinae</taxon>
        <taxon>Parapoxvirus</taxon>
        <taxon>Parapoxvirus bovinestomatitis</taxon>
    </lineage>
</organism>
<dbReference type="PROSITE" id="PS52038">
    <property type="entry name" value="TOPO_IB_2"/>
    <property type="match status" value="1"/>
</dbReference>
<evidence type="ECO:0000256" key="2">
    <source>
        <dbReference type="ARBA" id="ARBA00006645"/>
    </source>
</evidence>
<proteinExistence type="inferred from homology"/>
<keyword evidence="6 8" id="KW-0238">DNA-binding</keyword>
<dbReference type="SUPFAM" id="SSF55869">
    <property type="entry name" value="DNA topoisomerase I domain"/>
    <property type="match status" value="1"/>
</dbReference>
<feature type="domain" description="DNA topoisomerase I N-terminal viral" evidence="10">
    <location>
        <begin position="6"/>
        <end position="63"/>
    </location>
</feature>
<gene>
    <name evidence="11" type="ORF">BVTX09c5_062</name>
</gene>
<dbReference type="Proteomes" id="UP000136698">
    <property type="component" value="Segment"/>
</dbReference>
<evidence type="ECO:0000256" key="4">
    <source>
        <dbReference type="ARBA" id="ARBA00022921"/>
    </source>
</evidence>
<comment type="catalytic activity">
    <reaction evidence="1 8">
        <text>ATP-independent breakage of single-stranded DNA, followed by passage and rejoining.</text>
        <dbReference type="EC" id="5.6.2.1"/>
    </reaction>
</comment>
<keyword evidence="4" id="KW-0426">Late protein</keyword>
<dbReference type="InterPro" id="IPR001631">
    <property type="entry name" value="TopoI"/>
</dbReference>
<dbReference type="InterPro" id="IPR035447">
    <property type="entry name" value="DNA_topo_I_N_sf"/>
</dbReference>
<dbReference type="Gene3D" id="1.20.120.380">
    <property type="entry name" value="Type 1-topoisomerase catalytic fragment, domain 2"/>
    <property type="match status" value="1"/>
</dbReference>
<keyword evidence="7 8" id="KW-0413">Isomerase</keyword>
<keyword evidence="5 8" id="KW-0799">Topoisomerase</keyword>
<dbReference type="Pfam" id="PF09266">
    <property type="entry name" value="VirDNA-topo-I_N"/>
    <property type="match status" value="1"/>
</dbReference>
<evidence type="ECO:0000256" key="7">
    <source>
        <dbReference type="ARBA" id="ARBA00023235"/>
    </source>
</evidence>
<feature type="domain" description="DNA topoisomerase I catalytic core eukaryotic-type" evidence="9">
    <location>
        <begin position="92"/>
        <end position="275"/>
    </location>
</feature>
<dbReference type="Gene3D" id="3.90.15.10">
    <property type="entry name" value="Topoisomerase I, Chain A, domain 3"/>
    <property type="match status" value="1"/>
</dbReference>
<dbReference type="GO" id="GO:0006265">
    <property type="term" value="P:DNA topological change"/>
    <property type="evidence" value="ECO:0007669"/>
    <property type="project" value="UniProtKB-UniRule"/>
</dbReference>
<name>A0A0E3T7J8_9POXV</name>
<reference evidence="11 12" key="1">
    <citation type="journal article" date="2015" name="Arch. Virol.">
        <title>Coinfection with multiple strains of bovine papular stomatitis virus.</title>
        <authorList>
            <person name="Huang T."/>
            <person name="Tulman E.R."/>
            <person name="Diel D.G."/>
            <person name="Khatiwada S."/>
            <person name="Sims W."/>
            <person name="Edwards J.F."/>
            <person name="Wen X."/>
            <person name="Kutish G.F."/>
            <person name="Rock D.L."/>
            <person name="Delhon G."/>
        </authorList>
    </citation>
    <scope>NUCLEOTIDE SEQUENCE [LARGE SCALE GENOMIC DNA]</scope>
    <source>
        <strain evidence="11">BV-TX09c5</strain>
    </source>
</reference>
<dbReference type="GO" id="GO:0003677">
    <property type="term" value="F:DNA binding"/>
    <property type="evidence" value="ECO:0007669"/>
    <property type="project" value="UniProtKB-UniRule"/>
</dbReference>
<evidence type="ECO:0000313" key="11">
    <source>
        <dbReference type="EMBL" id="AKC03360.1"/>
    </source>
</evidence>
<sequence length="320" mass="36370">MGARTLFLSKGKLFFDKDFSQPVPDDNPAYEVIANIRIPPHLTDVVVYEQTLEDAHQGLIFVGKDSKGRKQYFYGRDHVRRRTAVRNAVVVRVHRVMEKINAFIDSHLASGSESNAQMAAFLLMETSFFIRIGKTRYEKESGTVGMLTLRNKHLSLTEGGEEMRVKFVGKDRVAHEFAVRDGQRLFAALRRLWDPGAPERLLFNRLSERRVYAFMRRFGIRVKDLRTYGVNYTFLYNFWSNVRSLDPRPSAKALICASVRQTAETVGHTPSISRSAYMATAVLELVKDGTFLDRVAATDSLDDFVNSVVDYVNNSEVVNG</sequence>
<evidence type="ECO:0000256" key="3">
    <source>
        <dbReference type="ARBA" id="ARBA00012891"/>
    </source>
</evidence>
<dbReference type="Gene3D" id="3.30.66.10">
    <property type="entry name" value="DNA topoisomerase I domain"/>
    <property type="match status" value="1"/>
</dbReference>
<comment type="similarity">
    <text evidence="2 8">Belongs to the type IB topoisomerase family.</text>
</comment>
<dbReference type="InterPro" id="IPR015346">
    <property type="entry name" value="TopoI_N_vir"/>
</dbReference>
<dbReference type="InterPro" id="IPR013500">
    <property type="entry name" value="TopoI_cat_euk"/>
</dbReference>
<dbReference type="GO" id="GO:0003917">
    <property type="term" value="F:DNA topoisomerase type I (single strand cut, ATP-independent) activity"/>
    <property type="evidence" value="ECO:0007669"/>
    <property type="project" value="UniProtKB-UniRule"/>
</dbReference>
<dbReference type="Pfam" id="PF01028">
    <property type="entry name" value="Topoisom_I"/>
    <property type="match status" value="1"/>
</dbReference>
<feature type="active site" description="O-(3'-phospho-DNA)-tyrosine intermediate" evidence="8">
    <location>
        <position position="277"/>
    </location>
</feature>
<evidence type="ECO:0000259" key="10">
    <source>
        <dbReference type="Pfam" id="PF09266"/>
    </source>
</evidence>
<dbReference type="InterPro" id="IPR014711">
    <property type="entry name" value="TopoI_cat_a-hlx-sub_euk"/>
</dbReference>
<dbReference type="PRINTS" id="PR00416">
    <property type="entry name" value="EUTPISMRASEI"/>
</dbReference>